<proteinExistence type="predicted"/>
<protein>
    <submittedName>
        <fullName evidence="1">Uncharacterized protein</fullName>
    </submittedName>
</protein>
<dbReference type="PATRIC" id="fig|1004151.3.peg.1359"/>
<evidence type="ECO:0000313" key="1">
    <source>
        <dbReference type="EMBL" id="ETS32688.1"/>
    </source>
</evidence>
<evidence type="ECO:0000313" key="2">
    <source>
        <dbReference type="Proteomes" id="UP000018957"/>
    </source>
</evidence>
<organism evidence="1 2">
    <name type="scientific">Photorhabdus khanii NC19</name>
    <dbReference type="NCBI Taxonomy" id="1004151"/>
    <lineage>
        <taxon>Bacteria</taxon>
        <taxon>Pseudomonadati</taxon>
        <taxon>Pseudomonadota</taxon>
        <taxon>Gammaproteobacteria</taxon>
        <taxon>Enterobacterales</taxon>
        <taxon>Morganellaceae</taxon>
        <taxon>Photorhabdus</taxon>
    </lineage>
</organism>
<dbReference type="Proteomes" id="UP000018957">
    <property type="component" value="Unassembled WGS sequence"/>
</dbReference>
<keyword evidence="2" id="KW-1185">Reference proteome</keyword>
<name>W3VA59_9GAMM</name>
<dbReference type="EMBL" id="AYSJ01000004">
    <property type="protein sequence ID" value="ETS32688.1"/>
    <property type="molecule type" value="Genomic_DNA"/>
</dbReference>
<gene>
    <name evidence="1" type="ORF">PTE_01332</name>
</gene>
<reference evidence="1 2" key="1">
    <citation type="submission" date="2013-11" db="EMBL/GenBank/DDBJ databases">
        <title>Elucidation of the Photorhabdus temperata genome and generation of transposon mutant library to identify motility mutants.</title>
        <authorList>
            <person name="Hurst S.G.IV."/>
            <person name="Micheals B."/>
            <person name="Abebe-Akele F."/>
            <person name="Rowedder H."/>
            <person name="Bullock H."/>
            <person name="Jackobeck R."/>
            <person name="Janicki E."/>
            <person name="Tisa L.S."/>
        </authorList>
    </citation>
    <scope>NUCLEOTIDE SEQUENCE [LARGE SCALE GENOMIC DNA]</scope>
    <source>
        <strain evidence="1 2">NC19</strain>
    </source>
</reference>
<dbReference type="AlphaFoldDB" id="W3VA59"/>
<comment type="caution">
    <text evidence="1">The sequence shown here is derived from an EMBL/GenBank/DDBJ whole genome shotgun (WGS) entry which is preliminary data.</text>
</comment>
<sequence length="37" mass="4135">MSALIRVMFIALLFSTNLTRALAVTVQDEKGSFTLIY</sequence>
<accession>W3VA59</accession>